<evidence type="ECO:0000313" key="3">
    <source>
        <dbReference type="Proteomes" id="UP000266861"/>
    </source>
</evidence>
<name>A0A397J4T1_9GLOM</name>
<keyword evidence="3" id="KW-1185">Reference proteome</keyword>
<comment type="caution">
    <text evidence="2">The sequence shown here is derived from an EMBL/GenBank/DDBJ whole genome shotgun (WGS) entry which is preliminary data.</text>
</comment>
<feature type="compositionally biased region" description="Acidic residues" evidence="1">
    <location>
        <begin position="386"/>
        <end position="400"/>
    </location>
</feature>
<protein>
    <submittedName>
        <fullName evidence="2">Uncharacterized protein</fullName>
    </submittedName>
</protein>
<organism evidence="2 3">
    <name type="scientific">Diversispora epigaea</name>
    <dbReference type="NCBI Taxonomy" id="1348612"/>
    <lineage>
        <taxon>Eukaryota</taxon>
        <taxon>Fungi</taxon>
        <taxon>Fungi incertae sedis</taxon>
        <taxon>Mucoromycota</taxon>
        <taxon>Glomeromycotina</taxon>
        <taxon>Glomeromycetes</taxon>
        <taxon>Diversisporales</taxon>
        <taxon>Diversisporaceae</taxon>
        <taxon>Diversispora</taxon>
    </lineage>
</organism>
<feature type="compositionally biased region" description="Basic and acidic residues" evidence="1">
    <location>
        <begin position="401"/>
        <end position="410"/>
    </location>
</feature>
<reference evidence="2 3" key="1">
    <citation type="submission" date="2018-08" db="EMBL/GenBank/DDBJ databases">
        <title>Genome and evolution of the arbuscular mycorrhizal fungus Diversispora epigaea (formerly Glomus versiforme) and its bacterial endosymbionts.</title>
        <authorList>
            <person name="Sun X."/>
            <person name="Fei Z."/>
            <person name="Harrison M."/>
        </authorList>
    </citation>
    <scope>NUCLEOTIDE SEQUENCE [LARGE SCALE GENOMIC DNA]</scope>
    <source>
        <strain evidence="2 3">IT104</strain>
    </source>
</reference>
<dbReference type="AlphaFoldDB" id="A0A397J4T1"/>
<gene>
    <name evidence="2" type="ORF">Glove_139g208</name>
</gene>
<dbReference type="Proteomes" id="UP000266861">
    <property type="component" value="Unassembled WGS sequence"/>
</dbReference>
<sequence length="523" mass="60790">MMRRCRRLEEEIKTLWSSWKNSTDLLRKIIVAGYLQGEGAMGLWLSEIQEGQNPITYWSNKNQVLFEISLLVTFKTTALINQWRFELSIKIQKVNEIVEQYANNVKKLIRCINGENRWSENKKARPLILSQENPFLEAAIIIAKQFEENVQIYPEATVRYSATIYVNSQGFTPSCDQDRNRKDVIKRIVQKTLAPIVEKLLKITERDERPTHISYRRPNYNNDIREQNIWNCNNNANDLFCCFFCEQSRYMSNLLQRGYAQERVKKYPKDHDKKRKEKHLLHTLVPKRTKLAKIANHTKIEGNTPMICKTQVAELKVEVILNNGFFISIVSKSFMESLGRSVEKSSERRIISIYSEKRSSLEILTLRDEKEVISISCRNTNQVSPDSDDENDSESDEENNENSKDSDKETDYNEANFVGLLYNLPHIVSTLSEKRSVNKDDEVLQDQNYSAGVKNILKSVRTNVNRGAEIFEENQYKPLIAKIIGEFFNLAAIASLLNFTPILEFLEEGNRAHVDKWINQKVV</sequence>
<evidence type="ECO:0000256" key="1">
    <source>
        <dbReference type="SAM" id="MobiDB-lite"/>
    </source>
</evidence>
<feature type="region of interest" description="Disordered" evidence="1">
    <location>
        <begin position="377"/>
        <end position="410"/>
    </location>
</feature>
<dbReference type="EMBL" id="PQFF01000130">
    <property type="protein sequence ID" value="RHZ80083.1"/>
    <property type="molecule type" value="Genomic_DNA"/>
</dbReference>
<evidence type="ECO:0000313" key="2">
    <source>
        <dbReference type="EMBL" id="RHZ80083.1"/>
    </source>
</evidence>
<proteinExistence type="predicted"/>
<accession>A0A397J4T1</accession>
<dbReference type="OrthoDB" id="2444994at2759"/>